<proteinExistence type="predicted"/>
<evidence type="ECO:0000313" key="1">
    <source>
        <dbReference type="EMBL" id="MPM18580.1"/>
    </source>
</evidence>
<dbReference type="EMBL" id="VSSQ01003012">
    <property type="protein sequence ID" value="MPM18580.1"/>
    <property type="molecule type" value="Genomic_DNA"/>
</dbReference>
<organism evidence="1">
    <name type="scientific">bioreactor metagenome</name>
    <dbReference type="NCBI Taxonomy" id="1076179"/>
    <lineage>
        <taxon>unclassified sequences</taxon>
        <taxon>metagenomes</taxon>
        <taxon>ecological metagenomes</taxon>
    </lineage>
</organism>
<name>A0A644XQR5_9ZZZZ</name>
<reference evidence="1" key="1">
    <citation type="submission" date="2019-08" db="EMBL/GenBank/DDBJ databases">
        <authorList>
            <person name="Kucharzyk K."/>
            <person name="Murdoch R.W."/>
            <person name="Higgins S."/>
            <person name="Loffler F."/>
        </authorList>
    </citation>
    <scope>NUCLEOTIDE SEQUENCE</scope>
</reference>
<gene>
    <name evidence="1" type="ORF">SDC9_64993</name>
</gene>
<comment type="caution">
    <text evidence="1">The sequence shown here is derived from an EMBL/GenBank/DDBJ whole genome shotgun (WGS) entry which is preliminary data.</text>
</comment>
<accession>A0A644XQR5</accession>
<dbReference type="AlphaFoldDB" id="A0A644XQR5"/>
<protein>
    <submittedName>
        <fullName evidence="1">Uncharacterized protein</fullName>
    </submittedName>
</protein>
<sequence length="41" mass="4431">MGKRITILIVSIIVASVTTIDLQAQETNAIRTVSGIVTTFR</sequence>